<dbReference type="PANTHER" id="PTHR10434:SF40">
    <property type="entry name" value="1-ACYL-SN-GLYCEROL-3-PHOSPHATE ACYLTRANSFERASE"/>
    <property type="match status" value="1"/>
</dbReference>
<dbReference type="AlphaFoldDB" id="A0A7W6RD92"/>
<sequence length="254" mass="27723">MPMVTVLRSLAFNLIYVTWTAMLGVLYLPLLAAPRRVVVGATKLWLAGLRATAWHVAGVRYRIEGLENLPAGPVIVAAKHQSAWDTFLFHGLLDDPAYVLKRELFRIPLVGWYMKAAGMVGIDRAAGASALKAMMRACGAVLAEGRQVIIFPEGTRTAPGDSRPYHPGVAALYQRFPDVPVVPVALNSGRVWHRKAFLKHPGVVSVRILPPMDRGLDRRRFLEDLRARVEGAVADLPDPGAAIESRARDAAPSP</sequence>
<evidence type="ECO:0000256" key="1">
    <source>
        <dbReference type="ARBA" id="ARBA00005189"/>
    </source>
</evidence>
<dbReference type="RefSeq" id="WP_246423008.1">
    <property type="nucleotide sequence ID" value="NZ_JACIGK010000012.1"/>
</dbReference>
<keyword evidence="2 6" id="KW-0808">Transferase</keyword>
<dbReference type="SMART" id="SM00563">
    <property type="entry name" value="PlsC"/>
    <property type="match status" value="1"/>
</dbReference>
<dbReference type="Pfam" id="PF01553">
    <property type="entry name" value="Acyltransferase"/>
    <property type="match status" value="1"/>
</dbReference>
<name>A0A7W6RD92_9PROT</name>
<keyword evidence="7" id="KW-1185">Reference proteome</keyword>
<keyword evidence="4" id="KW-0472">Membrane</keyword>
<evidence type="ECO:0000256" key="2">
    <source>
        <dbReference type="ARBA" id="ARBA00022679"/>
    </source>
</evidence>
<dbReference type="InterPro" id="IPR002123">
    <property type="entry name" value="Plipid/glycerol_acylTrfase"/>
</dbReference>
<dbReference type="GO" id="GO:0006654">
    <property type="term" value="P:phosphatidic acid biosynthetic process"/>
    <property type="evidence" value="ECO:0007669"/>
    <property type="project" value="TreeGrafter"/>
</dbReference>
<accession>A0A7W6RD92</accession>
<comment type="caution">
    <text evidence="6">The sequence shown here is derived from an EMBL/GenBank/DDBJ whole genome shotgun (WGS) entry which is preliminary data.</text>
</comment>
<evidence type="ECO:0000256" key="3">
    <source>
        <dbReference type="ARBA" id="ARBA00023315"/>
    </source>
</evidence>
<evidence type="ECO:0000259" key="5">
    <source>
        <dbReference type="SMART" id="SM00563"/>
    </source>
</evidence>
<evidence type="ECO:0000256" key="4">
    <source>
        <dbReference type="SAM" id="Phobius"/>
    </source>
</evidence>
<gene>
    <name evidence="6" type="ORF">GGD89_001948</name>
</gene>
<dbReference type="EC" id="2.3.1.51" evidence="6"/>
<keyword evidence="4" id="KW-0812">Transmembrane</keyword>
<evidence type="ECO:0000313" key="7">
    <source>
        <dbReference type="Proteomes" id="UP000554286"/>
    </source>
</evidence>
<dbReference type="PANTHER" id="PTHR10434">
    <property type="entry name" value="1-ACYL-SN-GLYCEROL-3-PHOSPHATE ACYLTRANSFERASE"/>
    <property type="match status" value="1"/>
</dbReference>
<reference evidence="6 7" key="1">
    <citation type="submission" date="2020-08" db="EMBL/GenBank/DDBJ databases">
        <title>Genome sequencing of Purple Non-Sulfur Bacteria from various extreme environments.</title>
        <authorList>
            <person name="Mayer M."/>
        </authorList>
    </citation>
    <scope>NUCLEOTIDE SEQUENCE [LARGE SCALE GENOMIC DNA]</scope>
    <source>
        <strain evidence="6 7">JA131</strain>
    </source>
</reference>
<feature type="transmembrane region" description="Helical" evidence="4">
    <location>
        <begin position="12"/>
        <end position="33"/>
    </location>
</feature>
<keyword evidence="3 6" id="KW-0012">Acyltransferase</keyword>
<dbReference type="SUPFAM" id="SSF69593">
    <property type="entry name" value="Glycerol-3-phosphate (1)-acyltransferase"/>
    <property type="match status" value="1"/>
</dbReference>
<comment type="pathway">
    <text evidence="1">Lipid metabolism.</text>
</comment>
<proteinExistence type="predicted"/>
<dbReference type="GO" id="GO:0003841">
    <property type="term" value="F:1-acylglycerol-3-phosphate O-acyltransferase activity"/>
    <property type="evidence" value="ECO:0007669"/>
    <property type="project" value="UniProtKB-EC"/>
</dbReference>
<protein>
    <submittedName>
        <fullName evidence="6">1-acyl-sn-glycerol-3-phosphate acyltransferase</fullName>
        <ecNumber evidence="6">2.3.1.51</ecNumber>
    </submittedName>
</protein>
<dbReference type="Proteomes" id="UP000554286">
    <property type="component" value="Unassembled WGS sequence"/>
</dbReference>
<evidence type="ECO:0000313" key="6">
    <source>
        <dbReference type="EMBL" id="MBB4266317.1"/>
    </source>
</evidence>
<feature type="domain" description="Phospholipid/glycerol acyltransferase" evidence="5">
    <location>
        <begin position="74"/>
        <end position="189"/>
    </location>
</feature>
<dbReference type="EMBL" id="JACIGK010000012">
    <property type="protein sequence ID" value="MBB4266317.1"/>
    <property type="molecule type" value="Genomic_DNA"/>
</dbReference>
<organism evidence="6 7">
    <name type="scientific">Roseospira visakhapatnamensis</name>
    <dbReference type="NCBI Taxonomy" id="390880"/>
    <lineage>
        <taxon>Bacteria</taxon>
        <taxon>Pseudomonadati</taxon>
        <taxon>Pseudomonadota</taxon>
        <taxon>Alphaproteobacteria</taxon>
        <taxon>Rhodospirillales</taxon>
        <taxon>Rhodospirillaceae</taxon>
        <taxon>Roseospira</taxon>
    </lineage>
</organism>
<keyword evidence="4" id="KW-1133">Transmembrane helix</keyword>
<dbReference type="CDD" id="cd07989">
    <property type="entry name" value="LPLAT_AGPAT-like"/>
    <property type="match status" value="1"/>
</dbReference>